<comment type="subcellular location">
    <subcellularLocation>
        <location evidence="1">Membrane</location>
        <topology evidence="1">Multi-pass membrane protein</topology>
    </subcellularLocation>
</comment>
<keyword evidence="3" id="KW-0808">Transferase</keyword>
<reference evidence="11 12" key="1">
    <citation type="journal article" date="2016" name="Genome Biol. Evol.">
        <title>Gene Family Evolution Reflects Adaptation to Soil Environmental Stressors in the Genome of the Collembolan Orchesella cincta.</title>
        <authorList>
            <person name="Faddeeva-Vakhrusheva A."/>
            <person name="Derks M.F."/>
            <person name="Anvar S.Y."/>
            <person name="Agamennone V."/>
            <person name="Suring W."/>
            <person name="Smit S."/>
            <person name="van Straalen N.M."/>
            <person name="Roelofs D."/>
        </authorList>
    </citation>
    <scope>NUCLEOTIDE SEQUENCE [LARGE SCALE GENOMIC DNA]</scope>
    <source>
        <tissue evidence="11">Mixed pool</tissue>
    </source>
</reference>
<feature type="region of interest" description="Disordered" evidence="9">
    <location>
        <begin position="1"/>
        <end position="20"/>
    </location>
</feature>
<keyword evidence="6" id="KW-1133">Transmembrane helix</keyword>
<feature type="compositionally biased region" description="Pro residues" evidence="9">
    <location>
        <begin position="511"/>
        <end position="523"/>
    </location>
</feature>
<keyword evidence="8" id="KW-0472">Membrane</keyword>
<keyword evidence="5" id="KW-0746">Sphingolipid metabolism</keyword>
<dbReference type="GO" id="GO:0005886">
    <property type="term" value="C:plasma membrane"/>
    <property type="evidence" value="ECO:0007669"/>
    <property type="project" value="TreeGrafter"/>
</dbReference>
<evidence type="ECO:0000256" key="8">
    <source>
        <dbReference type="ARBA" id="ARBA00023136"/>
    </source>
</evidence>
<keyword evidence="7" id="KW-0443">Lipid metabolism</keyword>
<feature type="region of interest" description="Disordered" evidence="9">
    <location>
        <begin position="511"/>
        <end position="530"/>
    </location>
</feature>
<evidence type="ECO:0000256" key="1">
    <source>
        <dbReference type="ARBA" id="ARBA00004141"/>
    </source>
</evidence>
<evidence type="ECO:0000313" key="12">
    <source>
        <dbReference type="Proteomes" id="UP000094527"/>
    </source>
</evidence>
<name>A0A1D2M723_ORCCI</name>
<organism evidence="11 12">
    <name type="scientific">Orchesella cincta</name>
    <name type="common">Springtail</name>
    <name type="synonym">Podura cincta</name>
    <dbReference type="NCBI Taxonomy" id="48709"/>
    <lineage>
        <taxon>Eukaryota</taxon>
        <taxon>Metazoa</taxon>
        <taxon>Ecdysozoa</taxon>
        <taxon>Arthropoda</taxon>
        <taxon>Hexapoda</taxon>
        <taxon>Collembola</taxon>
        <taxon>Entomobryomorpha</taxon>
        <taxon>Entomobryoidea</taxon>
        <taxon>Orchesellidae</taxon>
        <taxon>Orchesellinae</taxon>
        <taxon>Orchesella</taxon>
    </lineage>
</organism>
<feature type="compositionally biased region" description="Polar residues" evidence="9">
    <location>
        <begin position="328"/>
        <end position="342"/>
    </location>
</feature>
<dbReference type="EMBL" id="LJIJ01003206">
    <property type="protein sequence ID" value="ODM88773.1"/>
    <property type="molecule type" value="Genomic_DNA"/>
</dbReference>
<proteinExistence type="inferred from homology"/>
<keyword evidence="4" id="KW-0812">Transmembrane</keyword>
<evidence type="ECO:0000256" key="2">
    <source>
        <dbReference type="ARBA" id="ARBA00005441"/>
    </source>
</evidence>
<dbReference type="InterPro" id="IPR045221">
    <property type="entry name" value="Sphingomyelin_synth-like"/>
</dbReference>
<dbReference type="Proteomes" id="UP000094527">
    <property type="component" value="Unassembled WGS sequence"/>
</dbReference>
<evidence type="ECO:0000259" key="10">
    <source>
        <dbReference type="Pfam" id="PF14360"/>
    </source>
</evidence>
<evidence type="ECO:0000256" key="6">
    <source>
        <dbReference type="ARBA" id="ARBA00022989"/>
    </source>
</evidence>
<dbReference type="GO" id="GO:0033188">
    <property type="term" value="F:sphingomyelin synthase activity"/>
    <property type="evidence" value="ECO:0007669"/>
    <property type="project" value="TreeGrafter"/>
</dbReference>
<dbReference type="GO" id="GO:0005789">
    <property type="term" value="C:endoplasmic reticulum membrane"/>
    <property type="evidence" value="ECO:0007669"/>
    <property type="project" value="TreeGrafter"/>
</dbReference>
<dbReference type="GO" id="GO:0000139">
    <property type="term" value="C:Golgi membrane"/>
    <property type="evidence" value="ECO:0007669"/>
    <property type="project" value="TreeGrafter"/>
</dbReference>
<dbReference type="Pfam" id="PF14360">
    <property type="entry name" value="PAP2_C"/>
    <property type="match status" value="1"/>
</dbReference>
<dbReference type="AlphaFoldDB" id="A0A1D2M723"/>
<keyword evidence="12" id="KW-1185">Reference proteome</keyword>
<comment type="similarity">
    <text evidence="2">Belongs to the sphingomyelin synthase family.</text>
</comment>
<feature type="region of interest" description="Disordered" evidence="9">
    <location>
        <begin position="326"/>
        <end position="354"/>
    </location>
</feature>
<comment type="caution">
    <text evidence="11">The sequence shown here is derived from an EMBL/GenBank/DDBJ whole genome shotgun (WGS) entry which is preliminary data.</text>
</comment>
<dbReference type="PANTHER" id="PTHR21290">
    <property type="entry name" value="SPHINGOMYELIN SYNTHETASE"/>
    <property type="match status" value="1"/>
</dbReference>
<evidence type="ECO:0000256" key="9">
    <source>
        <dbReference type="SAM" id="MobiDB-lite"/>
    </source>
</evidence>
<evidence type="ECO:0000256" key="5">
    <source>
        <dbReference type="ARBA" id="ARBA00022919"/>
    </source>
</evidence>
<evidence type="ECO:0000313" key="11">
    <source>
        <dbReference type="EMBL" id="ODM88773.1"/>
    </source>
</evidence>
<dbReference type="STRING" id="48709.A0A1D2M723"/>
<evidence type="ECO:0000256" key="3">
    <source>
        <dbReference type="ARBA" id="ARBA00022679"/>
    </source>
</evidence>
<dbReference type="GO" id="GO:0047493">
    <property type="term" value="F:ceramide cholinephosphotransferase activity"/>
    <property type="evidence" value="ECO:0007669"/>
    <property type="project" value="TreeGrafter"/>
</dbReference>
<dbReference type="InterPro" id="IPR025749">
    <property type="entry name" value="Sphingomyelin_synth-like_dom"/>
</dbReference>
<evidence type="ECO:0000256" key="7">
    <source>
        <dbReference type="ARBA" id="ARBA00023098"/>
    </source>
</evidence>
<protein>
    <submittedName>
        <fullName evidence="11">Sphingomyelin synthase-related 1</fullName>
    </submittedName>
</protein>
<gene>
    <name evidence="11" type="ORF">Ocin01_17908</name>
</gene>
<feature type="domain" description="Sphingomyelin synthase-like" evidence="10">
    <location>
        <begin position="648"/>
        <end position="705"/>
    </location>
</feature>
<dbReference type="PANTHER" id="PTHR21290:SF25">
    <property type="entry name" value="SPHINGOMYELIN SYNTHASE-RELATED PROTEIN 1"/>
    <property type="match status" value="1"/>
</dbReference>
<dbReference type="OrthoDB" id="422827at2759"/>
<accession>A0A1D2M723</accession>
<sequence>MARFGVQVPENYGDGGEAAGESSFDAGAAVHSTRTTADQTAAHLDSIPAQSGVATTASSIRSLRGRNGSKRKWGIRGMGRTSNQCHRSLNLQGGVIVEEDSLKDEVKKLCRTVEMLHEMVQFQTIEIGDLKSAISTQSKQIESQSKQIKSQSKQIGSLLKSIDDLRDLVSHHSEAEVVASGNRHREERVSVTNYPGDSGGQPKTITTGLVETAIATSPPDYQEDERITSVEFSPVGGTLTKAAVQNNTEQLVVNDIEETAANSNSSDDARPPSSFPSDQVQDESRVNVSDDSAESRKLVQRPHIRECYVSLQRVDPVLSSIRRGLSVPATSTNQDEMNSSSAEDSDGSHEEEEKLKRRTYNFNHIKEFGTNPTLYQCEASFAKSHYDSHMIGRTPMSDLSLPRAKEIQGKRKYEATRQCGSFREKDTSLLSLSSSLPVAANWRVMSGSTPVTGRISKALKLGSTPSTFHLRWAGGSTLSHHPPPQLQTEWGGSQPGGMLGLLPMQLWMPPLVAPPPPHRPPPQQNHSQAGVKQSSCCNGICFHRRVDHRPVIIVLDRVPDVEKNRPLALAGRSLFSQTQDDSPPTLFALSGTVFLLRCFTTLITSPPVPGTHLKCNPRPYGDWKTRLFNACLIWRGAGMSIQGVRTTCSVDTRWHTTRRLYWNHTLSWLLNTFGIFFILAAHEHYSIDVFIAFYITSRLFLYYHTLANNSALLQRDSKRTKIWFPLFSFFESGVDGPVPNLYEWPITFRRIKILIRELIVVIETKWRGNSSTRVDFSGEASSSGRTLEDPRLVVVILFEAKTKLI</sequence>
<evidence type="ECO:0000256" key="4">
    <source>
        <dbReference type="ARBA" id="ARBA00022692"/>
    </source>
</evidence>
<dbReference type="GO" id="GO:0046513">
    <property type="term" value="P:ceramide biosynthetic process"/>
    <property type="evidence" value="ECO:0007669"/>
    <property type="project" value="TreeGrafter"/>
</dbReference>
<feature type="region of interest" description="Disordered" evidence="9">
    <location>
        <begin position="260"/>
        <end position="298"/>
    </location>
</feature>